<reference evidence="3" key="1">
    <citation type="submission" date="2019-03" db="EMBL/GenBank/DDBJ databases">
        <title>Long read genome sequence of the mycoparasitic Pythium oligandrum ATCC 38472 isolated from sugarbeet rhizosphere.</title>
        <authorList>
            <person name="Gaulin E."/>
        </authorList>
    </citation>
    <scope>NUCLEOTIDE SEQUENCE</scope>
    <source>
        <strain evidence="3">ATCC 38472_TT</strain>
    </source>
</reference>
<proteinExistence type="predicted"/>
<evidence type="ECO:0000256" key="1">
    <source>
        <dbReference type="SAM" id="Coils"/>
    </source>
</evidence>
<comment type="caution">
    <text evidence="3">The sequence shown here is derived from an EMBL/GenBank/DDBJ whole genome shotgun (WGS) entry which is preliminary data.</text>
</comment>
<evidence type="ECO:0000313" key="3">
    <source>
        <dbReference type="EMBL" id="TMW67252.1"/>
    </source>
</evidence>
<dbReference type="Proteomes" id="UP000794436">
    <property type="component" value="Unassembled WGS sequence"/>
</dbReference>
<evidence type="ECO:0000256" key="2">
    <source>
        <dbReference type="SAM" id="MobiDB-lite"/>
    </source>
</evidence>
<evidence type="ECO:0000313" key="4">
    <source>
        <dbReference type="Proteomes" id="UP000794436"/>
    </source>
</evidence>
<feature type="coiled-coil region" evidence="1">
    <location>
        <begin position="51"/>
        <end position="85"/>
    </location>
</feature>
<feature type="compositionally biased region" description="Low complexity" evidence="2">
    <location>
        <begin position="1"/>
        <end position="30"/>
    </location>
</feature>
<dbReference type="EMBL" id="SPLM01000005">
    <property type="protein sequence ID" value="TMW67252.1"/>
    <property type="molecule type" value="Genomic_DNA"/>
</dbReference>
<keyword evidence="1" id="KW-0175">Coiled coil</keyword>
<gene>
    <name evidence="3" type="ORF">Poli38472_012368</name>
</gene>
<accession>A0A8K1CPA1</accession>
<name>A0A8K1CPA1_PYTOL</name>
<keyword evidence="4" id="KW-1185">Reference proteome</keyword>
<dbReference type="AlphaFoldDB" id="A0A8K1CPA1"/>
<dbReference type="OrthoDB" id="124062at2759"/>
<feature type="region of interest" description="Disordered" evidence="2">
    <location>
        <begin position="1"/>
        <end position="46"/>
    </location>
</feature>
<organism evidence="3 4">
    <name type="scientific">Pythium oligandrum</name>
    <name type="common">Mycoparasitic fungus</name>
    <dbReference type="NCBI Taxonomy" id="41045"/>
    <lineage>
        <taxon>Eukaryota</taxon>
        <taxon>Sar</taxon>
        <taxon>Stramenopiles</taxon>
        <taxon>Oomycota</taxon>
        <taxon>Peronosporomycetes</taxon>
        <taxon>Pythiales</taxon>
        <taxon>Pythiaceae</taxon>
        <taxon>Pythium</taxon>
    </lineage>
</organism>
<sequence>MRFWDESTSNEPTSDSSSSLSWSPEPSTSSQNDTAGRKKRKPTYYVRKEESATLQAEVEELRQRLEAIEAKKRQEKEEMAQSLAVKTFLHAQVMQNTRAMANMQAMLSAYHASGAAFPLETYIHLTADADQRRQTLFAMRDQKVREATEYIIERTGPMDLRRPHCAAETSFTPTGDYAFSQFDVTIFPNVRGVQQVFEAIRNFFQYQELSLSENLGVITIRESDDDDGSKDPVFQTRLMATLPSGQEVESNSATFFKYHERSDLLDTPHALFINESIKRDDLYPYKENRHRLRLMAVTMLTETPSGSKNACGPGRVNVTMTRSCCGFIHRAVAGVESEVEAAAQSYITNFREVMARVIREHLRLHG</sequence>
<protein>
    <submittedName>
        <fullName evidence="3">Uncharacterized protein</fullName>
    </submittedName>
</protein>